<dbReference type="RefSeq" id="WP_134712899.1">
    <property type="nucleotide sequence ID" value="NZ_SDKM01000001.1"/>
</dbReference>
<gene>
    <name evidence="2" type="ORF">EKO23_00275</name>
</gene>
<dbReference type="InterPro" id="IPR037523">
    <property type="entry name" value="VOC_core"/>
</dbReference>
<sequence>MLAQSAAFSGFSVDDLAAARAFYADTLGLDVTEENGMLTLHLAGDRPVLVYSKPDHQPATFTILNFPVSDVEAAVDGLSARGVVFEHYEGTEVETDAKGVFRGGGPLIAWFTDPAGNVLSVIEAPSPG</sequence>
<dbReference type="Proteomes" id="UP000295198">
    <property type="component" value="Unassembled WGS sequence"/>
</dbReference>
<organism evidence="2 3">
    <name type="scientific">Nocardioides guangzhouensis</name>
    <dbReference type="NCBI Taxonomy" id="2497878"/>
    <lineage>
        <taxon>Bacteria</taxon>
        <taxon>Bacillati</taxon>
        <taxon>Actinomycetota</taxon>
        <taxon>Actinomycetes</taxon>
        <taxon>Propionibacteriales</taxon>
        <taxon>Nocardioidaceae</taxon>
        <taxon>Nocardioides</taxon>
    </lineage>
</organism>
<dbReference type="SUPFAM" id="SSF54593">
    <property type="entry name" value="Glyoxalase/Bleomycin resistance protein/Dihydroxybiphenyl dioxygenase"/>
    <property type="match status" value="1"/>
</dbReference>
<comment type="caution">
    <text evidence="2">The sequence shown here is derived from an EMBL/GenBank/DDBJ whole genome shotgun (WGS) entry which is preliminary data.</text>
</comment>
<dbReference type="InterPro" id="IPR029068">
    <property type="entry name" value="Glyas_Bleomycin-R_OHBP_Dase"/>
</dbReference>
<evidence type="ECO:0000259" key="1">
    <source>
        <dbReference type="PROSITE" id="PS51819"/>
    </source>
</evidence>
<dbReference type="EMBL" id="SDKM01000001">
    <property type="protein sequence ID" value="RYP88914.1"/>
    <property type="molecule type" value="Genomic_DNA"/>
</dbReference>
<evidence type="ECO:0000313" key="3">
    <source>
        <dbReference type="Proteomes" id="UP000295198"/>
    </source>
</evidence>
<keyword evidence="3" id="KW-1185">Reference proteome</keyword>
<dbReference type="InterPro" id="IPR004360">
    <property type="entry name" value="Glyas_Fos-R_dOase_dom"/>
</dbReference>
<proteinExistence type="predicted"/>
<dbReference type="Pfam" id="PF00903">
    <property type="entry name" value="Glyoxalase"/>
    <property type="match status" value="1"/>
</dbReference>
<dbReference type="Gene3D" id="3.10.180.10">
    <property type="entry name" value="2,3-Dihydroxybiphenyl 1,2-Dioxygenase, domain 1"/>
    <property type="match status" value="1"/>
</dbReference>
<dbReference type="PROSITE" id="PS51819">
    <property type="entry name" value="VOC"/>
    <property type="match status" value="1"/>
</dbReference>
<accession>A0A4Q4ZN48</accession>
<dbReference type="OrthoDB" id="9804907at2"/>
<dbReference type="AlphaFoldDB" id="A0A4Q4ZN48"/>
<feature type="domain" description="VOC" evidence="1">
    <location>
        <begin position="5"/>
        <end position="124"/>
    </location>
</feature>
<protein>
    <submittedName>
        <fullName evidence="2">VOC family protein</fullName>
    </submittedName>
</protein>
<name>A0A4Q4ZN48_9ACTN</name>
<evidence type="ECO:0000313" key="2">
    <source>
        <dbReference type="EMBL" id="RYP88914.1"/>
    </source>
</evidence>
<reference evidence="2 3" key="1">
    <citation type="submission" date="2019-01" db="EMBL/GenBank/DDBJ databases">
        <title>Nocardioides guangzhouensis sp. nov., an actinobacterium isolated from soil.</title>
        <authorList>
            <person name="Fu Y."/>
            <person name="Cai Y."/>
            <person name="Lin Z."/>
            <person name="Chen P."/>
        </authorList>
    </citation>
    <scope>NUCLEOTIDE SEQUENCE [LARGE SCALE GENOMIC DNA]</scope>
    <source>
        <strain evidence="2 3">130</strain>
    </source>
</reference>